<sequence>MPHPATIDHLDARILTALDDDPSMTALALARTLGVARNTVHARLRRLETSGALAAPSRRVRLSALGYPLTAFIEISIRQDLAMEAYAALESIPEIVEVHATTGDADLFAKVVAHDTEDLHRIAGVLLAAPGVVRTNTKVSLIEVIPYRASTLLDRLAEGPSAR</sequence>
<name>A0A3N2C7B8_9MICO</name>
<dbReference type="GO" id="GO:0043200">
    <property type="term" value="P:response to amino acid"/>
    <property type="evidence" value="ECO:0007669"/>
    <property type="project" value="TreeGrafter"/>
</dbReference>
<dbReference type="InterPro" id="IPR000485">
    <property type="entry name" value="AsnC-type_HTH_dom"/>
</dbReference>
<evidence type="ECO:0000256" key="1">
    <source>
        <dbReference type="ARBA" id="ARBA00023015"/>
    </source>
</evidence>
<organism evidence="5 6">
    <name type="scientific">Plantibacter flavus</name>
    <dbReference type="NCBI Taxonomy" id="150123"/>
    <lineage>
        <taxon>Bacteria</taxon>
        <taxon>Bacillati</taxon>
        <taxon>Actinomycetota</taxon>
        <taxon>Actinomycetes</taxon>
        <taxon>Micrococcales</taxon>
        <taxon>Microbacteriaceae</taxon>
        <taxon>Plantibacter</taxon>
    </lineage>
</organism>
<evidence type="ECO:0000259" key="4">
    <source>
        <dbReference type="PROSITE" id="PS50956"/>
    </source>
</evidence>
<dbReference type="Pfam" id="PF01037">
    <property type="entry name" value="AsnC_trans_reg"/>
    <property type="match status" value="1"/>
</dbReference>
<evidence type="ECO:0000256" key="2">
    <source>
        <dbReference type="ARBA" id="ARBA00023125"/>
    </source>
</evidence>
<gene>
    <name evidence="5" type="ORF">EDD42_3513</name>
</gene>
<dbReference type="RefSeq" id="WP_085511240.1">
    <property type="nucleotide sequence ID" value="NZ_FXAP01000002.1"/>
</dbReference>
<dbReference type="Gene3D" id="1.10.10.10">
    <property type="entry name" value="Winged helix-like DNA-binding domain superfamily/Winged helix DNA-binding domain"/>
    <property type="match status" value="1"/>
</dbReference>
<feature type="domain" description="HTH asnC-type" evidence="4">
    <location>
        <begin position="7"/>
        <end position="68"/>
    </location>
</feature>
<dbReference type="InterPro" id="IPR019888">
    <property type="entry name" value="Tscrpt_reg_AsnC-like"/>
</dbReference>
<dbReference type="Pfam" id="PF13404">
    <property type="entry name" value="HTH_AsnC-type"/>
    <property type="match status" value="1"/>
</dbReference>
<dbReference type="SMART" id="SM00344">
    <property type="entry name" value="HTH_ASNC"/>
    <property type="match status" value="1"/>
</dbReference>
<protein>
    <submittedName>
        <fullName evidence="5">DNA-binding Lrp family transcriptional regulator</fullName>
    </submittedName>
</protein>
<dbReference type="SUPFAM" id="SSF46785">
    <property type="entry name" value="Winged helix' DNA-binding domain"/>
    <property type="match status" value="1"/>
</dbReference>
<dbReference type="PROSITE" id="PS50956">
    <property type="entry name" value="HTH_ASNC_2"/>
    <property type="match status" value="1"/>
</dbReference>
<dbReference type="GO" id="GO:0043565">
    <property type="term" value="F:sequence-specific DNA binding"/>
    <property type="evidence" value="ECO:0007669"/>
    <property type="project" value="InterPro"/>
</dbReference>
<dbReference type="InterPro" id="IPR036390">
    <property type="entry name" value="WH_DNA-bd_sf"/>
</dbReference>
<accession>A0A3N2C7B8</accession>
<proteinExistence type="predicted"/>
<dbReference type="PRINTS" id="PR00033">
    <property type="entry name" value="HTHASNC"/>
</dbReference>
<keyword evidence="1" id="KW-0805">Transcription regulation</keyword>
<comment type="caution">
    <text evidence="5">The sequence shown here is derived from an EMBL/GenBank/DDBJ whole genome shotgun (WGS) entry which is preliminary data.</text>
</comment>
<dbReference type="EMBL" id="RKHL01000001">
    <property type="protein sequence ID" value="ROR83402.1"/>
    <property type="molecule type" value="Genomic_DNA"/>
</dbReference>
<dbReference type="Proteomes" id="UP000266915">
    <property type="component" value="Unassembled WGS sequence"/>
</dbReference>
<dbReference type="GO" id="GO:0005829">
    <property type="term" value="C:cytosol"/>
    <property type="evidence" value="ECO:0007669"/>
    <property type="project" value="TreeGrafter"/>
</dbReference>
<evidence type="ECO:0000313" key="5">
    <source>
        <dbReference type="EMBL" id="ROR83402.1"/>
    </source>
</evidence>
<keyword evidence="6" id="KW-1185">Reference proteome</keyword>
<keyword evidence="3" id="KW-0804">Transcription</keyword>
<dbReference type="PANTHER" id="PTHR30154">
    <property type="entry name" value="LEUCINE-RESPONSIVE REGULATORY PROTEIN"/>
    <property type="match status" value="1"/>
</dbReference>
<dbReference type="InterPro" id="IPR011008">
    <property type="entry name" value="Dimeric_a/b-barrel"/>
</dbReference>
<dbReference type="InterPro" id="IPR036388">
    <property type="entry name" value="WH-like_DNA-bd_sf"/>
</dbReference>
<evidence type="ECO:0000313" key="6">
    <source>
        <dbReference type="Proteomes" id="UP000266915"/>
    </source>
</evidence>
<dbReference type="PANTHER" id="PTHR30154:SF34">
    <property type="entry name" value="TRANSCRIPTIONAL REGULATOR AZLB"/>
    <property type="match status" value="1"/>
</dbReference>
<dbReference type="InterPro" id="IPR019887">
    <property type="entry name" value="Tscrpt_reg_AsnC/Lrp_C"/>
</dbReference>
<dbReference type="SUPFAM" id="SSF54909">
    <property type="entry name" value="Dimeric alpha+beta barrel"/>
    <property type="match status" value="1"/>
</dbReference>
<evidence type="ECO:0000256" key="3">
    <source>
        <dbReference type="ARBA" id="ARBA00023163"/>
    </source>
</evidence>
<dbReference type="Gene3D" id="3.30.70.920">
    <property type="match status" value="1"/>
</dbReference>
<keyword evidence="2 5" id="KW-0238">DNA-binding</keyword>
<dbReference type="AlphaFoldDB" id="A0A3N2C7B8"/>
<reference evidence="5 6" key="1">
    <citation type="submission" date="2018-11" db="EMBL/GenBank/DDBJ databases">
        <title>Sequencing the genomes of 1000 actinobacteria strains.</title>
        <authorList>
            <person name="Klenk H.-P."/>
        </authorList>
    </citation>
    <scope>NUCLEOTIDE SEQUENCE [LARGE SCALE GENOMIC DNA]</scope>
    <source>
        <strain evidence="5 6">DSM 14012</strain>
    </source>
</reference>